<dbReference type="GO" id="GO:0016706">
    <property type="term" value="F:2-oxoglutarate-dependent dioxygenase activity"/>
    <property type="evidence" value="ECO:0007669"/>
    <property type="project" value="UniProtKB-ARBA"/>
</dbReference>
<keyword evidence="1" id="KW-0223">Dioxygenase</keyword>
<evidence type="ECO:0000313" key="1">
    <source>
        <dbReference type="EMBL" id="MBD2703518.1"/>
    </source>
</evidence>
<proteinExistence type="predicted"/>
<dbReference type="Proteomes" id="UP000598820">
    <property type="component" value="Unassembled WGS sequence"/>
</dbReference>
<dbReference type="SUPFAM" id="SSF51197">
    <property type="entry name" value="Clavaminate synthase-like"/>
    <property type="match status" value="1"/>
</dbReference>
<keyword evidence="1" id="KW-0560">Oxidoreductase</keyword>
<evidence type="ECO:0000313" key="2">
    <source>
        <dbReference type="Proteomes" id="UP000598820"/>
    </source>
</evidence>
<reference evidence="1" key="1">
    <citation type="submission" date="2020-09" db="EMBL/GenBank/DDBJ databases">
        <authorList>
            <person name="Kim M.K."/>
        </authorList>
    </citation>
    <scope>NUCLEOTIDE SEQUENCE</scope>
    <source>
        <strain evidence="1">BT702</strain>
    </source>
</reference>
<protein>
    <submittedName>
        <fullName evidence="1">Phytanoyl-CoA dioxygenase family protein</fullName>
    </submittedName>
</protein>
<dbReference type="EMBL" id="JACWZY010000022">
    <property type="protein sequence ID" value="MBD2703518.1"/>
    <property type="molecule type" value="Genomic_DNA"/>
</dbReference>
<gene>
    <name evidence="1" type="ORF">IC229_22930</name>
</gene>
<name>A0A926Y3L6_9BACT</name>
<dbReference type="AlphaFoldDB" id="A0A926Y3L6"/>
<organism evidence="1 2">
    <name type="scientific">Spirosoma profusum</name>
    <dbReference type="NCBI Taxonomy" id="2771354"/>
    <lineage>
        <taxon>Bacteria</taxon>
        <taxon>Pseudomonadati</taxon>
        <taxon>Bacteroidota</taxon>
        <taxon>Cytophagia</taxon>
        <taxon>Cytophagales</taxon>
        <taxon>Cytophagaceae</taxon>
        <taxon>Spirosoma</taxon>
    </lineage>
</organism>
<dbReference type="Pfam" id="PF05721">
    <property type="entry name" value="PhyH"/>
    <property type="match status" value="1"/>
</dbReference>
<comment type="caution">
    <text evidence="1">The sequence shown here is derived from an EMBL/GenBank/DDBJ whole genome shotgun (WGS) entry which is preliminary data.</text>
</comment>
<dbReference type="InterPro" id="IPR008775">
    <property type="entry name" value="Phytyl_CoA_dOase-like"/>
</dbReference>
<sequence>MKSIDFPKLKDDFDQNGYVAIPGFLSQEEVQELNEKVWAFIRNVVPTMPENHAFFEVKNDPSSLKQLFHLSDYDPFFSILLNGSRFEKLAEHVLGEKIAKGDVEYFNKPPGIGKPTPPHQDAYYFMLSPPQAVTFWIPLEDVDLDNGCLRYVKGSHRLGMRLHGKNATLGFSQTIVDFGTDVDRKNEVAVPAKAGDVLAHHGMTIHRADGNNSLTRSRRVIGLVYFGVSAKEDLMAKEAYLKNLAIERQTA</sequence>
<dbReference type="RefSeq" id="WP_190889363.1">
    <property type="nucleotide sequence ID" value="NZ_JACWZY010000022.1"/>
</dbReference>
<keyword evidence="2" id="KW-1185">Reference proteome</keyword>
<dbReference type="GO" id="GO:0005506">
    <property type="term" value="F:iron ion binding"/>
    <property type="evidence" value="ECO:0007669"/>
    <property type="project" value="UniProtKB-ARBA"/>
</dbReference>
<dbReference type="PANTHER" id="PTHR20883">
    <property type="entry name" value="PHYTANOYL-COA DIOXYGENASE DOMAIN CONTAINING 1"/>
    <property type="match status" value="1"/>
</dbReference>
<dbReference type="Gene3D" id="2.60.120.620">
    <property type="entry name" value="q2cbj1_9rhob like domain"/>
    <property type="match status" value="1"/>
</dbReference>
<dbReference type="PANTHER" id="PTHR20883:SF46">
    <property type="entry name" value="PHYTANOYL-COA HYDROXYLASE"/>
    <property type="match status" value="1"/>
</dbReference>
<accession>A0A926Y3L6</accession>